<dbReference type="Proteomes" id="UP001161247">
    <property type="component" value="Chromosome 8"/>
</dbReference>
<feature type="region of interest" description="Disordered" evidence="2">
    <location>
        <begin position="22"/>
        <end position="73"/>
    </location>
</feature>
<sequence length="1123" mass="126449">MDHANSNHDSAYAPSATTAFLYFPANDDNDGEDSNTTASSQPLHSSPKLPPRLRRRLLEPKSSSPSTTAEDIENKLRHAQLRREQFYELLVSRARPKSRSSGWSTLQEEGLGQRLEAKLYAAKQKRLSILASIRKRLSRINELRQAAKNGLELRLDKEREALGVKIVSRVQKAEANRMLLLRARKQRKMAEKERIVQSLMKRTIQEKKYKELVWARIRCKRAAAEKKRLGVLEAQKSRAREVVLQAHCKAFAVKNKQMIESGVRKKQLEAKLLRAKRLRMELLSRRAKLRCSANSPSGLVDPALLAKKLARCWRQFVRDKGTTLCLAKAYAALEINEKAVKSMMFEQLASKIESSATIRTAKAFLDRLELRIKIKQEVDHADNQFRMERIDHLLKHVISPGKINVRRTEKTGSRNIIRSQVKLSRYPVRVVFCAYMILGHPDAVFSGRGEYEIPLAKSAKSFVEEFELLIRNLLQGPRVSSLEEMSSPGSRLSFYSLLEKFDKAWCIYLKSFVAWKVHDAKLLEEDLVRAARQLEHNIMQSQQQATEDSGYPEGRIMVNCDKVIENDKFVAENVQQLDALVSVYSSEGATISDPREAATEVRPGFQKSSVDEFLSALNGQVIENHVPQGAAAVADNEVLVNEIVHGHKRSLFDGYSITSEDKENVKKLIRDAMEQAFWDGVLESIQQKEPDYSWVLKLMKEVRDELCALSPSSWSDEIVGMIDIDILSQVLKSGVVYMDYLKRILGFAMVTLQRLSAPANEAELKSTHQKLLEELNEISQATDFDTVFARLIIKGLQLVLQQIQKLKHDVSKARIAILEPVIKGPAGLEYLKSSFANRFGDPTDAAASLPLVMQWFSSMVEDYEKEWREYLDAISNLSLPGPSPSTLRTGGSILKEVKVGSLPTGSEELECKGEKVDLLLRLGLLRLVSEVDGLTVEKLPETLKLNLLRLRDVQSQLQKIIVISSSILVLRQTLLSEKLVTNSTEMENTVSKCVKDLSDLLDNSEDIGVSDVIEAMNCFSEGGDDIDRCQTRKELMARMLAKSLRAGDPIFMHVSRTVYLAARGVVLGGSGMKGKQLAETVLKRIGASLLTEKLVEAVEELVVTAIVSAKVHRPWYEQILVNI</sequence>
<protein>
    <submittedName>
        <fullName evidence="3">OLC1v1015869C1</fullName>
    </submittedName>
</protein>
<keyword evidence="4" id="KW-1185">Reference proteome</keyword>
<accession>A0AAV1E4L0</accession>
<dbReference type="EMBL" id="OX459125">
    <property type="protein sequence ID" value="CAI9115035.1"/>
    <property type="molecule type" value="Genomic_DNA"/>
</dbReference>
<evidence type="ECO:0000313" key="4">
    <source>
        <dbReference type="Proteomes" id="UP001161247"/>
    </source>
</evidence>
<organism evidence="3 4">
    <name type="scientific">Oldenlandia corymbosa var. corymbosa</name>
    <dbReference type="NCBI Taxonomy" id="529605"/>
    <lineage>
        <taxon>Eukaryota</taxon>
        <taxon>Viridiplantae</taxon>
        <taxon>Streptophyta</taxon>
        <taxon>Embryophyta</taxon>
        <taxon>Tracheophyta</taxon>
        <taxon>Spermatophyta</taxon>
        <taxon>Magnoliopsida</taxon>
        <taxon>eudicotyledons</taxon>
        <taxon>Gunneridae</taxon>
        <taxon>Pentapetalae</taxon>
        <taxon>asterids</taxon>
        <taxon>lamiids</taxon>
        <taxon>Gentianales</taxon>
        <taxon>Rubiaceae</taxon>
        <taxon>Rubioideae</taxon>
        <taxon>Spermacoceae</taxon>
        <taxon>Hedyotis-Oldenlandia complex</taxon>
        <taxon>Oldenlandia</taxon>
    </lineage>
</organism>
<proteinExistence type="inferred from homology"/>
<evidence type="ECO:0000256" key="2">
    <source>
        <dbReference type="SAM" id="MobiDB-lite"/>
    </source>
</evidence>
<evidence type="ECO:0000256" key="1">
    <source>
        <dbReference type="ARBA" id="ARBA00010954"/>
    </source>
</evidence>
<dbReference type="PANTHER" id="PTHR12832">
    <property type="entry name" value="TESTIS-SPECIFIC PROTEIN PBS13 T-COMPLEX 11"/>
    <property type="match status" value="1"/>
</dbReference>
<dbReference type="AlphaFoldDB" id="A0AAV1E4L0"/>
<name>A0AAV1E4L0_OLDCO</name>
<gene>
    <name evidence="3" type="ORF">OLC1_LOCUS21632</name>
</gene>
<dbReference type="InterPro" id="IPR008862">
    <property type="entry name" value="Tcp11"/>
</dbReference>
<dbReference type="GO" id="GO:0007165">
    <property type="term" value="P:signal transduction"/>
    <property type="evidence" value="ECO:0007669"/>
    <property type="project" value="TreeGrafter"/>
</dbReference>
<dbReference type="PANTHER" id="PTHR12832:SF36">
    <property type="entry name" value="T-COMPLEX PROTEIN 11"/>
    <property type="match status" value="1"/>
</dbReference>
<comment type="similarity">
    <text evidence="1">Belongs to the TCP11 family.</text>
</comment>
<dbReference type="Pfam" id="PF05794">
    <property type="entry name" value="Tcp11"/>
    <property type="match status" value="1"/>
</dbReference>
<evidence type="ECO:0000313" key="3">
    <source>
        <dbReference type="EMBL" id="CAI9115035.1"/>
    </source>
</evidence>
<reference evidence="3" key="1">
    <citation type="submission" date="2023-03" db="EMBL/GenBank/DDBJ databases">
        <authorList>
            <person name="Julca I."/>
        </authorList>
    </citation>
    <scope>NUCLEOTIDE SEQUENCE</scope>
</reference>